<gene>
    <name evidence="1" type="ordered locus">GAU_0706</name>
</gene>
<evidence type="ECO:0000313" key="1">
    <source>
        <dbReference type="EMBL" id="BAH37748.1"/>
    </source>
</evidence>
<evidence type="ECO:0000313" key="2">
    <source>
        <dbReference type="Proteomes" id="UP000002209"/>
    </source>
</evidence>
<organism evidence="1 2">
    <name type="scientific">Gemmatimonas aurantiaca (strain DSM 14586 / JCM 11422 / NBRC 100505 / T-27)</name>
    <dbReference type="NCBI Taxonomy" id="379066"/>
    <lineage>
        <taxon>Bacteria</taxon>
        <taxon>Pseudomonadati</taxon>
        <taxon>Gemmatimonadota</taxon>
        <taxon>Gemmatimonadia</taxon>
        <taxon>Gemmatimonadales</taxon>
        <taxon>Gemmatimonadaceae</taxon>
        <taxon>Gemmatimonas</taxon>
    </lineage>
</organism>
<dbReference type="eggNOG" id="COG1999">
    <property type="taxonomic scope" value="Bacteria"/>
</dbReference>
<dbReference type="EMBL" id="AP009153">
    <property type="protein sequence ID" value="BAH37748.1"/>
    <property type="molecule type" value="Genomic_DNA"/>
</dbReference>
<reference evidence="2" key="1">
    <citation type="submission" date="2006-03" db="EMBL/GenBank/DDBJ databases">
        <title>Complete genome sequence of Gemmatimonas aurantiaca T-27 that represents a novel phylum Gemmatimonadetes.</title>
        <authorList>
            <person name="Takasaki K."/>
            <person name="Ichikawa N."/>
            <person name="Miura H."/>
            <person name="Matsushita S."/>
            <person name="Watanabe Y."/>
            <person name="Oguchi A."/>
            <person name="Ankai A."/>
            <person name="Yashiro I."/>
            <person name="Takahashi M."/>
            <person name="Terui Y."/>
            <person name="Fukui S."/>
            <person name="Yokoyama H."/>
            <person name="Tanikawa S."/>
            <person name="Hanada S."/>
            <person name="Kamagata Y."/>
            <person name="Fujita N."/>
        </authorList>
    </citation>
    <scope>NUCLEOTIDE SEQUENCE [LARGE SCALE GENOMIC DNA]</scope>
    <source>
        <strain evidence="2">T-27 / DSM 14586 / JCM 11422 / NBRC 100505</strain>
    </source>
</reference>
<dbReference type="KEGG" id="gau:GAU_0706"/>
<name>C1A688_GEMAT</name>
<accession>C1A688</accession>
<proteinExistence type="predicted"/>
<dbReference type="STRING" id="379066.GAU_0706"/>
<dbReference type="Proteomes" id="UP000002209">
    <property type="component" value="Chromosome"/>
</dbReference>
<dbReference type="Gene3D" id="3.40.30.10">
    <property type="entry name" value="Glutaredoxin"/>
    <property type="match status" value="1"/>
</dbReference>
<sequence length="71" mass="7550">MRRAQHSSVHHRRSDGCAVLRHAGAIDDKPSTKTADIAGAQNYVRAALGAGLDGKAIVTTQTQPYGCTVQY</sequence>
<dbReference type="AlphaFoldDB" id="C1A688"/>
<protein>
    <submittedName>
        <fullName evidence="1">Uncharacterized protein</fullName>
    </submittedName>
</protein>
<keyword evidence="2" id="KW-1185">Reference proteome</keyword>
<dbReference type="HOGENOM" id="CLU_2734249_0_0_0"/>